<dbReference type="EMBL" id="OZ019895">
    <property type="protein sequence ID" value="CAK9219802.1"/>
    <property type="molecule type" value="Genomic_DNA"/>
</dbReference>
<dbReference type="Proteomes" id="UP001497512">
    <property type="component" value="Chromosome 3"/>
</dbReference>
<name>A0ABP0UES4_9BRYO</name>
<proteinExistence type="predicted"/>
<gene>
    <name evidence="1" type="ORF">CSSPTR1EN2_LOCUS14871</name>
</gene>
<sequence>MRKASTVCGIHPEHVSASTHTFQDHTLNFSFPSGTFWQQPVTMTRKFSTKSRLTRAAARASGSLRPPLVAASYGSVRAQPEAFEKSTTFLELTLA</sequence>
<keyword evidence="2" id="KW-1185">Reference proteome</keyword>
<evidence type="ECO:0000313" key="1">
    <source>
        <dbReference type="EMBL" id="CAK9219802.1"/>
    </source>
</evidence>
<reference evidence="1" key="1">
    <citation type="submission" date="2024-02" db="EMBL/GenBank/DDBJ databases">
        <authorList>
            <consortium name="ELIXIR-Norway"/>
            <consortium name="Elixir Norway"/>
        </authorList>
    </citation>
    <scope>NUCLEOTIDE SEQUENCE</scope>
</reference>
<evidence type="ECO:0000313" key="2">
    <source>
        <dbReference type="Proteomes" id="UP001497512"/>
    </source>
</evidence>
<protein>
    <submittedName>
        <fullName evidence="1">Uncharacterized protein</fullName>
    </submittedName>
</protein>
<organism evidence="1 2">
    <name type="scientific">Sphagnum troendelagicum</name>
    <dbReference type="NCBI Taxonomy" id="128251"/>
    <lineage>
        <taxon>Eukaryota</taxon>
        <taxon>Viridiplantae</taxon>
        <taxon>Streptophyta</taxon>
        <taxon>Embryophyta</taxon>
        <taxon>Bryophyta</taxon>
        <taxon>Sphagnophytina</taxon>
        <taxon>Sphagnopsida</taxon>
        <taxon>Sphagnales</taxon>
        <taxon>Sphagnaceae</taxon>
        <taxon>Sphagnum</taxon>
    </lineage>
</organism>
<accession>A0ABP0UES4</accession>